<keyword evidence="6 11" id="KW-0865">Zymogen</keyword>
<keyword evidence="4 11" id="KW-0443">Lipid metabolism</keyword>
<comment type="pathway">
    <text evidence="11">Phospholipid metabolism; phosphatidylethanolamine biosynthesis; phosphatidylethanolamine from CDP-diacylglycerol: step 2/2.</text>
</comment>
<evidence type="ECO:0000256" key="3">
    <source>
        <dbReference type="ARBA" id="ARBA00022793"/>
    </source>
</evidence>
<organism evidence="13">
    <name type="scientific">Caldithrix abyssi</name>
    <dbReference type="NCBI Taxonomy" id="187145"/>
    <lineage>
        <taxon>Bacteria</taxon>
        <taxon>Pseudomonadati</taxon>
        <taxon>Calditrichota</taxon>
        <taxon>Calditrichia</taxon>
        <taxon>Calditrichales</taxon>
        <taxon>Calditrichaceae</taxon>
        <taxon>Caldithrix</taxon>
    </lineage>
</organism>
<comment type="similarity">
    <text evidence="11">Belongs to the phosphatidylserine decarboxylase family. PSD-A subfamily.</text>
</comment>
<evidence type="ECO:0000256" key="11">
    <source>
        <dbReference type="HAMAP-Rule" id="MF_00664"/>
    </source>
</evidence>
<dbReference type="InterPro" id="IPR003817">
    <property type="entry name" value="PS_Dcarbxylase"/>
</dbReference>
<dbReference type="NCBIfam" id="NF003678">
    <property type="entry name" value="PRK05305.1-2"/>
    <property type="match status" value="1"/>
</dbReference>
<feature type="site" description="Cleavage (non-hydrolytic); by autocatalysis" evidence="11">
    <location>
        <begin position="182"/>
        <end position="183"/>
    </location>
</feature>
<keyword evidence="5 11" id="KW-0472">Membrane</keyword>
<evidence type="ECO:0000256" key="9">
    <source>
        <dbReference type="ARBA" id="ARBA00023264"/>
    </source>
</evidence>
<keyword evidence="10 11" id="KW-0670">Pyruvate</keyword>
<evidence type="ECO:0000256" key="8">
    <source>
        <dbReference type="ARBA" id="ARBA00023239"/>
    </source>
</evidence>
<dbReference type="GO" id="GO:0005886">
    <property type="term" value="C:plasma membrane"/>
    <property type="evidence" value="ECO:0007669"/>
    <property type="project" value="UniProtKB-SubCell"/>
</dbReference>
<evidence type="ECO:0000256" key="12">
    <source>
        <dbReference type="SAM" id="Phobius"/>
    </source>
</evidence>
<keyword evidence="3 11" id="KW-0210">Decarboxylase</keyword>
<evidence type="ECO:0000256" key="6">
    <source>
        <dbReference type="ARBA" id="ARBA00023145"/>
    </source>
</evidence>
<comment type="catalytic activity">
    <reaction evidence="11">
        <text>a 1,2-diacyl-sn-glycero-3-phospho-L-serine + H(+) = a 1,2-diacyl-sn-glycero-3-phosphoethanolamine + CO2</text>
        <dbReference type="Rhea" id="RHEA:20828"/>
        <dbReference type="ChEBI" id="CHEBI:15378"/>
        <dbReference type="ChEBI" id="CHEBI:16526"/>
        <dbReference type="ChEBI" id="CHEBI:57262"/>
        <dbReference type="ChEBI" id="CHEBI:64612"/>
        <dbReference type="EC" id="4.1.1.65"/>
    </reaction>
</comment>
<evidence type="ECO:0000256" key="10">
    <source>
        <dbReference type="ARBA" id="ARBA00023317"/>
    </source>
</evidence>
<evidence type="ECO:0000256" key="2">
    <source>
        <dbReference type="ARBA" id="ARBA00022516"/>
    </source>
</evidence>
<comment type="subunit">
    <text evidence="11">Heterodimer of a large membrane-associated beta subunit and a small pyruvoyl-containing alpha subunit.</text>
</comment>
<dbReference type="EC" id="4.1.1.65" evidence="11"/>
<dbReference type="Pfam" id="PF02666">
    <property type="entry name" value="PS_Dcarbxylase"/>
    <property type="match status" value="1"/>
</dbReference>
<evidence type="ECO:0000256" key="1">
    <source>
        <dbReference type="ARBA" id="ARBA00022475"/>
    </source>
</evidence>
<comment type="PTM">
    <text evidence="11">Is synthesized initially as an inactive proenzyme. Formation of the active enzyme involves a self-maturation process in which the active site pyruvoyl group is generated from an internal serine residue via an autocatalytic post-translational modification. Two non-identical subunits are generated from the proenzyme in this reaction, and the pyruvate is formed at the N-terminus of the alpha chain, which is derived from the carboxyl end of the proenzyme. The post-translation cleavage follows an unusual pathway, termed non-hydrolytic serinolysis, in which the side chain hydroxyl group of the serine supplies its oxygen atom to form the C-terminus of the beta chain, while the remainder of the serine residue undergoes an oxidative deamination to produce ammonia and the pyruvoyl prosthetic group on the alpha chain.</text>
</comment>
<keyword evidence="7 11" id="KW-0594">Phospholipid biosynthesis</keyword>
<feature type="chain" id="PRO_5031660452" description="Phosphatidylserine decarboxylase beta chain" evidence="11">
    <location>
        <begin position="1"/>
        <end position="182"/>
    </location>
</feature>
<keyword evidence="8 11" id="KW-0456">Lyase</keyword>
<reference evidence="13" key="1">
    <citation type="journal article" date="2020" name="mSystems">
        <title>Genome- and Community-Level Interaction Insights into Carbon Utilization and Element Cycling Functions of Hydrothermarchaeota in Hydrothermal Sediment.</title>
        <authorList>
            <person name="Zhou Z."/>
            <person name="Liu Y."/>
            <person name="Xu W."/>
            <person name="Pan J."/>
            <person name="Luo Z.H."/>
            <person name="Li M."/>
        </authorList>
    </citation>
    <scope>NUCLEOTIDE SEQUENCE [LARGE SCALE GENOMIC DNA]</scope>
    <source>
        <strain evidence="13">HyVt-456</strain>
    </source>
</reference>
<keyword evidence="1 11" id="KW-1003">Cell membrane</keyword>
<keyword evidence="12" id="KW-1133">Transmembrane helix</keyword>
<dbReference type="PANTHER" id="PTHR35809:SF1">
    <property type="entry name" value="ARCHAETIDYLSERINE DECARBOXYLASE PROENZYME-RELATED"/>
    <property type="match status" value="1"/>
</dbReference>
<dbReference type="Proteomes" id="UP000886005">
    <property type="component" value="Unassembled WGS sequence"/>
</dbReference>
<comment type="cofactor">
    <cofactor evidence="11">
        <name>pyruvate</name>
        <dbReference type="ChEBI" id="CHEBI:15361"/>
    </cofactor>
    <text evidence="11">Binds 1 pyruvoyl group covalently per subunit.</text>
</comment>
<dbReference type="NCBIfam" id="NF003685">
    <property type="entry name" value="PRK05305.2-5"/>
    <property type="match status" value="1"/>
</dbReference>
<name>A0A7V1LJR4_CALAY</name>
<protein>
    <recommendedName>
        <fullName evidence="11">Phosphatidylserine decarboxylase proenzyme</fullName>
        <ecNumber evidence="11">4.1.1.65</ecNumber>
    </recommendedName>
    <component>
        <recommendedName>
            <fullName evidence="11">Phosphatidylserine decarboxylase alpha chain</fullName>
        </recommendedName>
    </component>
    <component>
        <recommendedName>
            <fullName evidence="11">Phosphatidylserine decarboxylase beta chain</fullName>
        </recommendedName>
    </component>
</protein>
<evidence type="ECO:0000313" key="13">
    <source>
        <dbReference type="EMBL" id="HED09213.1"/>
    </source>
</evidence>
<evidence type="ECO:0000256" key="5">
    <source>
        <dbReference type="ARBA" id="ARBA00023136"/>
    </source>
</evidence>
<keyword evidence="9 11" id="KW-1208">Phospholipid metabolism</keyword>
<feature type="active site" description="Schiff-base intermediate with substrate; via pyruvic acid" evidence="11">
    <location>
        <position position="183"/>
    </location>
</feature>
<proteinExistence type="inferred from homology"/>
<dbReference type="PANTHER" id="PTHR35809">
    <property type="entry name" value="ARCHAETIDYLSERINE DECARBOXYLASE PROENZYME-RELATED"/>
    <property type="match status" value="1"/>
</dbReference>
<sequence>MIAKEGYPIIGGTLLIVLALAAGAYFTGSLTLEILTGVFIALTFFHLYFFRDPVRPVPEGEKLIISPADGHVVKIEEVDEPLYFKEKVRKVSIFLSVFDVHVNRMPIAGEVDFVDYRPGRFLAAFADDASDHNEQSVIGVRSDHGRVLFKQIAGLIARRIIYYSRVGDQVKPGERMGLIRYGSRIDMFFPLDVEVKVKLKQRVRCGASVIGEFP</sequence>
<accession>A0A7V1LJR4</accession>
<keyword evidence="2 11" id="KW-0444">Lipid biosynthesis</keyword>
<feature type="modified residue" description="Pyruvic acid (Ser); by autocatalysis" evidence="11">
    <location>
        <position position="183"/>
    </location>
</feature>
<dbReference type="UniPathway" id="UPA00558">
    <property type="reaction ID" value="UER00616"/>
</dbReference>
<evidence type="ECO:0000256" key="7">
    <source>
        <dbReference type="ARBA" id="ARBA00023209"/>
    </source>
</evidence>
<gene>
    <name evidence="11" type="primary">psd</name>
    <name evidence="13" type="ORF">ENJ10_00855</name>
</gene>
<comment type="subcellular location">
    <subcellularLocation>
        <location evidence="11">Cell membrane</location>
        <topology evidence="11">Peripheral membrane protein</topology>
    </subcellularLocation>
</comment>
<keyword evidence="12" id="KW-0812">Transmembrane</keyword>
<comment type="caution">
    <text evidence="13">The sequence shown here is derived from an EMBL/GenBank/DDBJ whole genome shotgun (WGS) entry which is preliminary data.</text>
</comment>
<feature type="transmembrane region" description="Helical" evidence="12">
    <location>
        <begin position="32"/>
        <end position="50"/>
    </location>
</feature>
<dbReference type="GO" id="GO:0004609">
    <property type="term" value="F:phosphatidylserine decarboxylase activity"/>
    <property type="evidence" value="ECO:0007669"/>
    <property type="project" value="UniProtKB-UniRule"/>
</dbReference>
<evidence type="ECO:0000256" key="4">
    <source>
        <dbReference type="ARBA" id="ARBA00023098"/>
    </source>
</evidence>
<dbReference type="InterPro" id="IPR033175">
    <property type="entry name" value="PSD-A"/>
</dbReference>
<dbReference type="AlphaFoldDB" id="A0A7V1LJR4"/>
<dbReference type="EMBL" id="DRLD01000023">
    <property type="protein sequence ID" value="HED09213.1"/>
    <property type="molecule type" value="Genomic_DNA"/>
</dbReference>
<dbReference type="HAMAP" id="MF_00664">
    <property type="entry name" value="PS_decarb_PSD_A"/>
    <property type="match status" value="1"/>
</dbReference>
<dbReference type="GO" id="GO:0006646">
    <property type="term" value="P:phosphatidylethanolamine biosynthetic process"/>
    <property type="evidence" value="ECO:0007669"/>
    <property type="project" value="UniProtKB-UniRule"/>
</dbReference>
<feature type="chain" id="PRO_5031660451" description="Phosphatidylserine decarboxylase alpha chain" evidence="11">
    <location>
        <begin position="183"/>
        <end position="214"/>
    </location>
</feature>
<feature type="transmembrane region" description="Helical" evidence="12">
    <location>
        <begin position="7"/>
        <end position="26"/>
    </location>
</feature>
<comment type="function">
    <text evidence="11">Catalyzes the formation of phosphatidylethanolamine (PtdEtn) from phosphatidylserine (PtdSer).</text>
</comment>